<feature type="compositionally biased region" description="Acidic residues" evidence="6">
    <location>
        <begin position="66"/>
        <end position="77"/>
    </location>
</feature>
<comment type="similarity">
    <text evidence="2 5">Belongs to the RxLR effector family.</text>
</comment>
<keyword evidence="4 5" id="KW-0732">Signal</keyword>
<keyword evidence="3 5" id="KW-0964">Secreted</keyword>
<comment type="function">
    <text evidence="5">Effector that suppresses plant defense responses during pathogen infection.</text>
</comment>
<evidence type="ECO:0000313" key="7">
    <source>
        <dbReference type="EMBL" id="KAE9333468.1"/>
    </source>
</evidence>
<reference evidence="7 8" key="1">
    <citation type="submission" date="2018-09" db="EMBL/GenBank/DDBJ databases">
        <title>Genomic investigation of the strawberry pathogen Phytophthora fragariae indicates pathogenicity is determined by transcriptional variation in three key races.</title>
        <authorList>
            <person name="Adams T.M."/>
            <person name="Armitage A.D."/>
            <person name="Sobczyk M.K."/>
            <person name="Bates H.J."/>
            <person name="Dunwell J.M."/>
            <person name="Nellist C.F."/>
            <person name="Harrison R.J."/>
        </authorList>
    </citation>
    <scope>NUCLEOTIDE SEQUENCE [LARGE SCALE GENOMIC DNA]</scope>
    <source>
        <strain evidence="7 8">NOV-77</strain>
    </source>
</reference>
<evidence type="ECO:0000256" key="2">
    <source>
        <dbReference type="ARBA" id="ARBA00010400"/>
    </source>
</evidence>
<evidence type="ECO:0000256" key="5">
    <source>
        <dbReference type="RuleBase" id="RU367124"/>
    </source>
</evidence>
<evidence type="ECO:0000256" key="4">
    <source>
        <dbReference type="ARBA" id="ARBA00022729"/>
    </source>
</evidence>
<comment type="caution">
    <text evidence="7">The sequence shown here is derived from an EMBL/GenBank/DDBJ whole genome shotgun (WGS) entry which is preliminary data.</text>
</comment>
<protein>
    <recommendedName>
        <fullName evidence="5">RxLR effector protein</fullName>
    </recommendedName>
</protein>
<proteinExistence type="inferred from homology"/>
<accession>A0A6G0RH02</accession>
<feature type="chain" id="PRO_5028514039" description="RxLR effector protein" evidence="5">
    <location>
        <begin position="20"/>
        <end position="194"/>
    </location>
</feature>
<comment type="domain">
    <text evidence="5">The RxLR-dEER motif acts to carry the protein into the host cell cytoplasm through binding to cell surface phosphatidylinositol-3-phosphate.</text>
</comment>
<evidence type="ECO:0000256" key="3">
    <source>
        <dbReference type="ARBA" id="ARBA00022525"/>
    </source>
</evidence>
<dbReference type="EMBL" id="QXFY01000893">
    <property type="protein sequence ID" value="KAE9333468.1"/>
    <property type="molecule type" value="Genomic_DNA"/>
</dbReference>
<dbReference type="Pfam" id="PF16810">
    <property type="entry name" value="RXLR"/>
    <property type="match status" value="1"/>
</dbReference>
<dbReference type="InterPro" id="IPR031825">
    <property type="entry name" value="RXLR"/>
</dbReference>
<evidence type="ECO:0000256" key="6">
    <source>
        <dbReference type="SAM" id="MobiDB-lite"/>
    </source>
</evidence>
<dbReference type="AlphaFoldDB" id="A0A6G0RH02"/>
<feature type="region of interest" description="Disordered" evidence="6">
    <location>
        <begin position="54"/>
        <end position="79"/>
    </location>
</feature>
<comment type="subcellular location">
    <subcellularLocation>
        <location evidence="1 5">Secreted</location>
    </subcellularLocation>
</comment>
<feature type="signal peptide" evidence="5">
    <location>
        <begin position="1"/>
        <end position="19"/>
    </location>
</feature>
<feature type="compositionally biased region" description="Basic and acidic residues" evidence="6">
    <location>
        <begin position="54"/>
        <end position="65"/>
    </location>
</feature>
<organism evidence="7 8">
    <name type="scientific">Phytophthora fragariae</name>
    <dbReference type="NCBI Taxonomy" id="53985"/>
    <lineage>
        <taxon>Eukaryota</taxon>
        <taxon>Sar</taxon>
        <taxon>Stramenopiles</taxon>
        <taxon>Oomycota</taxon>
        <taxon>Peronosporomycetes</taxon>
        <taxon>Peronosporales</taxon>
        <taxon>Peronosporaceae</taxon>
        <taxon>Phytophthora</taxon>
    </lineage>
</organism>
<dbReference type="GO" id="GO:0005576">
    <property type="term" value="C:extracellular region"/>
    <property type="evidence" value="ECO:0007669"/>
    <property type="project" value="UniProtKB-SubCell"/>
</dbReference>
<evidence type="ECO:0000313" key="8">
    <source>
        <dbReference type="Proteomes" id="UP000486351"/>
    </source>
</evidence>
<dbReference type="Proteomes" id="UP000486351">
    <property type="component" value="Unassembled WGS sequence"/>
</dbReference>
<sequence>MRLSYALLLVAATTLVVSGETTPGVSRMASPDSVVLISGNTGAEKRFLRAYDNEDHGNADEAEHGDNEEDDDDEQEEREAGANMFAELKLNEMADYSTRLISRFRRWKNHGYNSYNLPEVVLASKYDELPHAVPARARAQGAAAAEGAADEATLVFNCNHKLIQFMVATCAKTTFLSASEIGFEDDDDEDADAQ</sequence>
<gene>
    <name evidence="7" type="ORF">PF008_g14436</name>
</gene>
<name>A0A6G0RH02_9STRA</name>
<evidence type="ECO:0000256" key="1">
    <source>
        <dbReference type="ARBA" id="ARBA00004613"/>
    </source>
</evidence>